<dbReference type="PROSITE" id="PS51257">
    <property type="entry name" value="PROKAR_LIPOPROTEIN"/>
    <property type="match status" value="1"/>
</dbReference>
<comment type="caution">
    <text evidence="1">The sequence shown here is derived from an EMBL/GenBank/DDBJ whole genome shotgun (WGS) entry which is preliminary data.</text>
</comment>
<accession>A0ABY1SM53</accession>
<protein>
    <recommendedName>
        <fullName evidence="3">Lipoprotein</fullName>
    </recommendedName>
</protein>
<organism evidence="1 2">
    <name type="scientific">Maribacter sedimenticola</name>
    <dbReference type="NCBI Taxonomy" id="228956"/>
    <lineage>
        <taxon>Bacteria</taxon>
        <taxon>Pseudomonadati</taxon>
        <taxon>Bacteroidota</taxon>
        <taxon>Flavobacteriia</taxon>
        <taxon>Flavobacteriales</taxon>
        <taxon>Flavobacteriaceae</taxon>
        <taxon>Maribacter</taxon>
    </lineage>
</organism>
<evidence type="ECO:0008006" key="3">
    <source>
        <dbReference type="Google" id="ProtNLM"/>
    </source>
</evidence>
<name>A0ABY1SM53_9FLAO</name>
<evidence type="ECO:0000313" key="2">
    <source>
        <dbReference type="Proteomes" id="UP000198337"/>
    </source>
</evidence>
<reference evidence="1 2" key="1">
    <citation type="submission" date="2017-06" db="EMBL/GenBank/DDBJ databases">
        <authorList>
            <person name="Varghese N."/>
            <person name="Submissions S."/>
        </authorList>
    </citation>
    <scope>NUCLEOTIDE SEQUENCE [LARGE SCALE GENOMIC DNA]</scope>
    <source>
        <strain evidence="1 2">DSM 19840</strain>
    </source>
</reference>
<sequence length="245" mass="27804">MKFSKMLTAVLIAVVFVACNFTEEIYFNNDGSGKMSMRFDGGEMLQMLPSTDSTALEKAIDSTIVFKDVLRDKKDSIATLTSEKQAKLKKLEPFKLHMQVDAERGIMNFDLFRDFKKVAEMNDAFNTFQNASSVGPIAGGKSMPGNVSEESTRVDYTFKNNRFKRETIVLDQALFENSIDSLASAEMFLSSSTYTFKYHFPKRVKWTNINEATFSMDGKTLVHEVSFLDMMKNPESMVIEVELEK</sequence>
<keyword evidence="2" id="KW-1185">Reference proteome</keyword>
<gene>
    <name evidence="1" type="ORF">SAMN04488009_3634</name>
</gene>
<dbReference type="Proteomes" id="UP000198337">
    <property type="component" value="Unassembled WGS sequence"/>
</dbReference>
<proteinExistence type="predicted"/>
<dbReference type="RefSeq" id="WP_089262720.1">
    <property type="nucleotide sequence ID" value="NZ_FZNV01000008.1"/>
</dbReference>
<dbReference type="EMBL" id="FZNV01000008">
    <property type="protein sequence ID" value="SNR75753.1"/>
    <property type="molecule type" value="Genomic_DNA"/>
</dbReference>
<evidence type="ECO:0000313" key="1">
    <source>
        <dbReference type="EMBL" id="SNR75753.1"/>
    </source>
</evidence>